<evidence type="ECO:0000259" key="5">
    <source>
        <dbReference type="PROSITE" id="PS01180"/>
    </source>
</evidence>
<dbReference type="FunFam" id="2.60.120.290:FF:000055">
    <property type="entry name" value="Dorsal-ventral patterning protein tolloid"/>
    <property type="match status" value="1"/>
</dbReference>
<dbReference type="Pfam" id="PF24064">
    <property type="entry name" value="HTH_NPRL3"/>
    <property type="match status" value="1"/>
</dbReference>
<feature type="region of interest" description="Disordered" evidence="4">
    <location>
        <begin position="848"/>
        <end position="883"/>
    </location>
</feature>
<dbReference type="EMBL" id="OC854707">
    <property type="protein sequence ID" value="CAD7620117.1"/>
    <property type="molecule type" value="Genomic_DNA"/>
</dbReference>
<dbReference type="InterPro" id="IPR032675">
    <property type="entry name" value="LRR_dom_sf"/>
</dbReference>
<dbReference type="PANTHER" id="PTHR13153:SF5">
    <property type="entry name" value="GATOR COMPLEX PROTEIN NPRL3"/>
    <property type="match status" value="1"/>
</dbReference>
<evidence type="ECO:0000256" key="2">
    <source>
        <dbReference type="ARBA" id="ARBA00023157"/>
    </source>
</evidence>
<evidence type="ECO:0000313" key="7">
    <source>
        <dbReference type="Proteomes" id="UP000759131"/>
    </source>
</evidence>
<dbReference type="InterPro" id="IPR056603">
    <property type="entry name" value="HTH_NPRL3"/>
</dbReference>
<feature type="compositionally biased region" description="Polar residues" evidence="4">
    <location>
        <begin position="848"/>
        <end position="861"/>
    </location>
</feature>
<reference evidence="6" key="1">
    <citation type="submission" date="2020-11" db="EMBL/GenBank/DDBJ databases">
        <authorList>
            <person name="Tran Van P."/>
        </authorList>
    </citation>
    <scope>NUCLEOTIDE SEQUENCE</scope>
</reference>
<protein>
    <recommendedName>
        <fullName evidence="5">CUB domain-containing protein</fullName>
    </recommendedName>
</protein>
<evidence type="ECO:0000313" key="6">
    <source>
        <dbReference type="EMBL" id="CAD7620117.1"/>
    </source>
</evidence>
<dbReference type="EMBL" id="CAJPIZ010000132">
    <property type="protein sequence ID" value="CAG2100547.1"/>
    <property type="molecule type" value="Genomic_DNA"/>
</dbReference>
<evidence type="ECO:0000256" key="1">
    <source>
        <dbReference type="ARBA" id="ARBA00010546"/>
    </source>
</evidence>
<feature type="domain" description="CUB" evidence="5">
    <location>
        <begin position="982"/>
        <end position="1108"/>
    </location>
</feature>
<proteinExistence type="inferred from homology"/>
<dbReference type="InterPro" id="IPR035914">
    <property type="entry name" value="Sperma_CUB_dom_sf"/>
</dbReference>
<dbReference type="SMART" id="SM00042">
    <property type="entry name" value="CUB"/>
    <property type="match status" value="3"/>
</dbReference>
<feature type="domain" description="CUB" evidence="5">
    <location>
        <begin position="1135"/>
        <end position="1270"/>
    </location>
</feature>
<dbReference type="GO" id="GO:0010508">
    <property type="term" value="P:positive regulation of autophagy"/>
    <property type="evidence" value="ECO:0007669"/>
    <property type="project" value="TreeGrafter"/>
</dbReference>
<dbReference type="GO" id="GO:1990130">
    <property type="term" value="C:GATOR1 complex"/>
    <property type="evidence" value="ECO:0007669"/>
    <property type="project" value="TreeGrafter"/>
</dbReference>
<dbReference type="SUPFAM" id="SSF49854">
    <property type="entry name" value="Spermadhesin, CUB domain"/>
    <property type="match status" value="3"/>
</dbReference>
<dbReference type="Pfam" id="PF03666">
    <property type="entry name" value="NPR3"/>
    <property type="match status" value="1"/>
</dbReference>
<sequence>MAAIADTKGTEEVGAIKQPQIDLKPTPLKTSVAITDDSEEHNVIKQPKIYAKNSFDRFGDDLCGLILSYFSLNERFVCECVSKQFQRTVFKSVVDITHRERMTIKEYQRFRDNPHLCPFNTNNQSLRSTKSWKSCESHESLVETAEQLSRLPQLRDLTLDLNLKYGQNSLNDSLRTIDQKCPQLKRLALILRSKTTLRLYHHSLDSLIFYQRLRRFDLTLCVGINDTFLDPLKLCHRLTHLSIKFSQINDTFLDNSDNHWPRLQYLNIGLKNITREGLDGIARLPALQILVLRCDTFSFMDSVCEYVLAGSPKLKTINISVNHFEHLFAHTIHEIRGDPRRRVSGMSSDPSSSETRDDETLPLGVFLVKSDSKEEKLLFRYPYAIDQTSRPSATAAAVTTAANKHNKYSIIITEDTFKSEDTAAGGLDKPISKSQQMLSYSDLTSSISTQSVNTSTNETIAKVIGITDNSFSNLFAVNIKLCGQKFELKVNDIRFVGHPMLLTRGQKELLIFNVVFALKANASHDIVNCFHELSQKIAIGLHYEENRCGYLSAETKLMVALHDEVTAMTEDTMHDESPYKLILGKSRLAKDLKKVYESLSTTGLVRVRLNRWIEISFCLPQKVHRLVLKDHTTVPSISPENIKNCLQGLRPYHAILLLVETQELLDSLPQDASPAFIRIVRFANPIKNLLELSADADITLTQVFHIVAQLVYWAKATVIYPLCEHNVYTIHPLAATSVDSPLVQQFRDKFAGSESLLKYLSKFSLSMSLSQLRNPMDPQYQQILQVQIVVWMLKHRLLLELHTYVFLVPLSQSSPYITQRISQSHSERPQSSLTATDVDVVEFSAGSSFPSEDSLATSPANASGLHHSSKSTSEDDLSSPKFSSSIVEESGNALLREIGLSPTEIESILRVPAAKNIEDLKLFAKLCPYFNGRHHLEDIMYYENVRRGQLLAVIDKFRDVLFTCQYEDTSVRTTGLSDLDRCNRTVEIYQTVSGPPVTDENRGKPMHCTYRIRIRPQRDDWVVFVRFTRLKVGEPNDDRQKCIGGYVQIVDGYRESNYSNKDHSGYYCGEIDTPKTFISETPYVKVVFHTDDYQTDSYIQFDANVEQQNSVNSRYGQFHQLYPHRRGVPIAGTYCEKTYPDCSPGPRCTIQSPGYPGIYGRSLRCRYYLNARQSLVGLELSAFDVDGQACDNLLMCFPRPVSTKQSECPFDFVRIYDGVDDNSPVIATLCGKGRIKSSIISSTSNMLVEFITSPAGPLLSTGFNFKADAIIDTGTHVPIQLLNGSCVIERELTLDSNGVNTFAPIRSWYPSNTTCLYKFRAKDTKALISLEFISFRVERTTLCQESLRIFDANDANMSALITRLCDMNKPQTGNGRTSYISTGSALTVQFSSLIGSFDGSSLNYVFEVKLIPRQSDADVSDISKMCSKLITPDSMTSGSVVWNYDDFNRSESAGIVCNASFDASALQHGRVNVSLLMPFMATNCKQCNSEPTIVIYRNSDRRQHMPSSELCYCQLSPSPDTSYVLSIGAQMIISLQLPAEWRAQHLTHYFSPIHVIYRFFSDTRCGPNEILTPRLQGFLEFPFNSEPNSDNKLIKSSYLKESISSLAFIAQNDPVFCMWKLPLFPQLDITFSIGEHINCTTDSLRLRDIQVCPPQPLYSTATAQHERQTKPNPNFYRRDIIIKSEDISLQQQSVSPNSFASSVITIQYMSRTPANTSFLLFKYTQLKLLLPISSAEQLVPMGQNCEFLCTNPPACLKRELVCNGVVNCPVIGTGGRVSEDEDEMLCKRHKFWSLITDESTLLLYLHSMLNAFNDQLESKALLPSLIHNESIK</sequence>
<comment type="similarity">
    <text evidence="1">Belongs to the NPR3 family.</text>
</comment>
<dbReference type="GO" id="GO:1904262">
    <property type="term" value="P:negative regulation of TORC1 signaling"/>
    <property type="evidence" value="ECO:0007669"/>
    <property type="project" value="TreeGrafter"/>
</dbReference>
<name>A0A7R9PTJ1_9ACAR</name>
<dbReference type="InterPro" id="IPR005365">
    <property type="entry name" value="Npr3"/>
</dbReference>
<evidence type="ECO:0000256" key="4">
    <source>
        <dbReference type="SAM" id="MobiDB-lite"/>
    </source>
</evidence>
<dbReference type="InterPro" id="IPR000859">
    <property type="entry name" value="CUB_dom"/>
</dbReference>
<dbReference type="GO" id="GO:0034198">
    <property type="term" value="P:cellular response to amino acid starvation"/>
    <property type="evidence" value="ECO:0007669"/>
    <property type="project" value="TreeGrafter"/>
</dbReference>
<keyword evidence="2" id="KW-1015">Disulfide bond</keyword>
<dbReference type="CDD" id="cd00041">
    <property type="entry name" value="CUB"/>
    <property type="match status" value="2"/>
</dbReference>
<evidence type="ECO:0000256" key="3">
    <source>
        <dbReference type="PROSITE-ProRule" id="PRU00059"/>
    </source>
</evidence>
<feature type="domain" description="CUB" evidence="5">
    <location>
        <begin position="1286"/>
        <end position="1413"/>
    </location>
</feature>
<gene>
    <name evidence="6" type="ORF">OSB1V03_LOCUS613</name>
</gene>
<dbReference type="Gene3D" id="3.80.10.10">
    <property type="entry name" value="Ribonuclease Inhibitor"/>
    <property type="match status" value="1"/>
</dbReference>
<feature type="region of interest" description="Disordered" evidence="4">
    <location>
        <begin position="339"/>
        <end position="358"/>
    </location>
</feature>
<keyword evidence="7" id="KW-1185">Reference proteome</keyword>
<dbReference type="Proteomes" id="UP000759131">
    <property type="component" value="Unassembled WGS sequence"/>
</dbReference>
<organism evidence="6">
    <name type="scientific">Medioppia subpectinata</name>
    <dbReference type="NCBI Taxonomy" id="1979941"/>
    <lineage>
        <taxon>Eukaryota</taxon>
        <taxon>Metazoa</taxon>
        <taxon>Ecdysozoa</taxon>
        <taxon>Arthropoda</taxon>
        <taxon>Chelicerata</taxon>
        <taxon>Arachnida</taxon>
        <taxon>Acari</taxon>
        <taxon>Acariformes</taxon>
        <taxon>Sarcoptiformes</taxon>
        <taxon>Oribatida</taxon>
        <taxon>Brachypylina</taxon>
        <taxon>Oppioidea</taxon>
        <taxon>Oppiidae</taxon>
        <taxon>Medioppia</taxon>
    </lineage>
</organism>
<dbReference type="PROSITE" id="PS01180">
    <property type="entry name" value="CUB"/>
    <property type="match status" value="3"/>
</dbReference>
<dbReference type="OrthoDB" id="18648at2759"/>
<dbReference type="PANTHER" id="PTHR13153">
    <property type="entry name" value="CGTHBA PROTEIN -14 GENE PROTEIN"/>
    <property type="match status" value="1"/>
</dbReference>
<dbReference type="GO" id="GO:0038202">
    <property type="term" value="P:TORC1 signaling"/>
    <property type="evidence" value="ECO:0007669"/>
    <property type="project" value="TreeGrafter"/>
</dbReference>
<accession>A0A7R9PTJ1</accession>
<dbReference type="Pfam" id="PF00431">
    <property type="entry name" value="CUB"/>
    <property type="match status" value="3"/>
</dbReference>
<dbReference type="Gene3D" id="2.60.120.290">
    <property type="entry name" value="Spermadhesin, CUB domain"/>
    <property type="match status" value="3"/>
</dbReference>
<comment type="caution">
    <text evidence="3">Lacks conserved residue(s) required for the propagation of feature annotation.</text>
</comment>
<dbReference type="SUPFAM" id="SSF52047">
    <property type="entry name" value="RNI-like"/>
    <property type="match status" value="1"/>
</dbReference>